<gene>
    <name evidence="1" type="ordered locus">Desti_2171</name>
</gene>
<dbReference type="EMBL" id="CP003360">
    <property type="protein sequence ID" value="AFM24868.1"/>
    <property type="molecule type" value="Genomic_DNA"/>
</dbReference>
<dbReference type="KEGG" id="dti:Desti_2171"/>
<dbReference type="AlphaFoldDB" id="I4C5M7"/>
<protein>
    <submittedName>
        <fullName evidence="1">Uncharacterized protein</fullName>
    </submittedName>
</protein>
<dbReference type="HOGENOM" id="CLU_3308586_0_0_7"/>
<name>I4C5M7_DESTA</name>
<evidence type="ECO:0000313" key="1">
    <source>
        <dbReference type="EMBL" id="AFM24868.1"/>
    </source>
</evidence>
<dbReference type="Proteomes" id="UP000006055">
    <property type="component" value="Chromosome"/>
</dbReference>
<evidence type="ECO:0000313" key="2">
    <source>
        <dbReference type="Proteomes" id="UP000006055"/>
    </source>
</evidence>
<proteinExistence type="predicted"/>
<organism evidence="1 2">
    <name type="scientific">Desulfomonile tiedjei (strain ATCC 49306 / DSM 6799 / DCB-1)</name>
    <dbReference type="NCBI Taxonomy" id="706587"/>
    <lineage>
        <taxon>Bacteria</taxon>
        <taxon>Pseudomonadati</taxon>
        <taxon>Thermodesulfobacteriota</taxon>
        <taxon>Desulfomonilia</taxon>
        <taxon>Desulfomonilales</taxon>
        <taxon>Desulfomonilaceae</taxon>
        <taxon>Desulfomonile</taxon>
    </lineage>
</organism>
<accession>I4C5M7</accession>
<reference evidence="2" key="1">
    <citation type="submission" date="2012-06" db="EMBL/GenBank/DDBJ databases">
        <title>Complete sequence of chromosome of Desulfomonile tiedjei DSM 6799.</title>
        <authorList>
            <person name="Lucas S."/>
            <person name="Copeland A."/>
            <person name="Lapidus A."/>
            <person name="Glavina del Rio T."/>
            <person name="Dalin E."/>
            <person name="Tice H."/>
            <person name="Bruce D."/>
            <person name="Goodwin L."/>
            <person name="Pitluck S."/>
            <person name="Peters L."/>
            <person name="Ovchinnikova G."/>
            <person name="Zeytun A."/>
            <person name="Lu M."/>
            <person name="Kyrpides N."/>
            <person name="Mavromatis K."/>
            <person name="Ivanova N."/>
            <person name="Brettin T."/>
            <person name="Detter J.C."/>
            <person name="Han C."/>
            <person name="Larimer F."/>
            <person name="Land M."/>
            <person name="Hauser L."/>
            <person name="Markowitz V."/>
            <person name="Cheng J.-F."/>
            <person name="Hugenholtz P."/>
            <person name="Woyke T."/>
            <person name="Wu D."/>
            <person name="Spring S."/>
            <person name="Schroeder M."/>
            <person name="Brambilla E."/>
            <person name="Klenk H.-P."/>
            <person name="Eisen J.A."/>
        </authorList>
    </citation>
    <scope>NUCLEOTIDE SEQUENCE [LARGE SCALE GENOMIC DNA]</scope>
    <source>
        <strain evidence="2">ATCC 49306 / DSM 6799 / DCB-1</strain>
    </source>
</reference>
<keyword evidence="2" id="KW-1185">Reference proteome</keyword>
<sequence length="39" mass="4356">MDTGNSVADYETNKTPTPDEIKILLGFFTFDQCGMLQTL</sequence>